<accession>A0AA41YY58</accession>
<evidence type="ECO:0000313" key="2">
    <source>
        <dbReference type="EMBL" id="MCW6509367.1"/>
    </source>
</evidence>
<evidence type="ECO:0008006" key="4">
    <source>
        <dbReference type="Google" id="ProtNLM"/>
    </source>
</evidence>
<dbReference type="InterPro" id="IPR058110">
    <property type="entry name" value="GCG_CRPN_dom"/>
</dbReference>
<keyword evidence="3" id="KW-1185">Reference proteome</keyword>
<keyword evidence="1" id="KW-0732">Signal</keyword>
<evidence type="ECO:0000256" key="1">
    <source>
        <dbReference type="SAM" id="SignalP"/>
    </source>
</evidence>
<dbReference type="EMBL" id="JAMOIM010000009">
    <property type="protein sequence ID" value="MCW6509367.1"/>
    <property type="molecule type" value="Genomic_DNA"/>
</dbReference>
<name>A0AA41YY58_9HYPH</name>
<sequence length="80" mass="8795">MKAFVLAGLSIAALAVTAVAPAQAQGGCGPYGHRGWDGYCRPGGWARPRPYAFGYGYGWHRPHPYGYGRGPWGYHRHWGY</sequence>
<organism evidence="2 3">
    <name type="scientific">Lichenifustis flavocetrariae</name>
    <dbReference type="NCBI Taxonomy" id="2949735"/>
    <lineage>
        <taxon>Bacteria</taxon>
        <taxon>Pseudomonadati</taxon>
        <taxon>Pseudomonadota</taxon>
        <taxon>Alphaproteobacteria</taxon>
        <taxon>Hyphomicrobiales</taxon>
        <taxon>Lichenihabitantaceae</taxon>
        <taxon>Lichenifustis</taxon>
    </lineage>
</organism>
<proteinExistence type="predicted"/>
<gene>
    <name evidence="2" type="ORF">M8523_15190</name>
</gene>
<feature type="signal peptide" evidence="1">
    <location>
        <begin position="1"/>
        <end position="24"/>
    </location>
</feature>
<evidence type="ECO:0000313" key="3">
    <source>
        <dbReference type="Proteomes" id="UP001165667"/>
    </source>
</evidence>
<dbReference type="RefSeq" id="WP_282585732.1">
    <property type="nucleotide sequence ID" value="NZ_JAMOIM010000009.1"/>
</dbReference>
<protein>
    <recommendedName>
        <fullName evidence="4">Sulfur globule protein</fullName>
    </recommendedName>
</protein>
<dbReference type="NCBIfam" id="NF047412">
    <property type="entry name" value="sig_GCG_CRPN_rpt"/>
    <property type="match status" value="1"/>
</dbReference>
<reference evidence="2" key="1">
    <citation type="submission" date="2022-05" db="EMBL/GenBank/DDBJ databases">
        <authorList>
            <person name="Pankratov T."/>
        </authorList>
    </citation>
    <scope>NUCLEOTIDE SEQUENCE</scope>
    <source>
        <strain evidence="2">BP6-180914</strain>
    </source>
</reference>
<dbReference type="Proteomes" id="UP001165667">
    <property type="component" value="Unassembled WGS sequence"/>
</dbReference>
<comment type="caution">
    <text evidence="2">The sequence shown here is derived from an EMBL/GenBank/DDBJ whole genome shotgun (WGS) entry which is preliminary data.</text>
</comment>
<feature type="chain" id="PRO_5041246506" description="Sulfur globule protein" evidence="1">
    <location>
        <begin position="25"/>
        <end position="80"/>
    </location>
</feature>
<dbReference type="AlphaFoldDB" id="A0AA41YY58"/>